<comment type="caution">
    <text evidence="1">The sequence shown here is derived from an EMBL/GenBank/DDBJ whole genome shotgun (WGS) entry which is preliminary data.</text>
</comment>
<proteinExistence type="predicted"/>
<protein>
    <submittedName>
        <fullName evidence="1">Uncharacterized protein</fullName>
    </submittedName>
</protein>
<organism evidence="1 2">
    <name type="scientific">Candidatus Nealsonbacteria bacterium CG08_land_8_20_14_0_20_38_20</name>
    <dbReference type="NCBI Taxonomy" id="1974705"/>
    <lineage>
        <taxon>Bacteria</taxon>
        <taxon>Candidatus Nealsoniibacteriota</taxon>
    </lineage>
</organism>
<evidence type="ECO:0000313" key="1">
    <source>
        <dbReference type="EMBL" id="PIS39218.1"/>
    </source>
</evidence>
<evidence type="ECO:0000313" key="2">
    <source>
        <dbReference type="Proteomes" id="UP000230088"/>
    </source>
</evidence>
<accession>A0A2H0YL43</accession>
<reference evidence="2" key="1">
    <citation type="submission" date="2017-09" db="EMBL/GenBank/DDBJ databases">
        <title>Depth-based differentiation of microbial function through sediment-hosted aquifers and enrichment of novel symbionts in the deep terrestrial subsurface.</title>
        <authorList>
            <person name="Probst A.J."/>
            <person name="Ladd B."/>
            <person name="Jarett J.K."/>
            <person name="Geller-Mcgrath D.E."/>
            <person name="Sieber C.M.K."/>
            <person name="Emerson J.B."/>
            <person name="Anantharaman K."/>
            <person name="Thomas B.C."/>
            <person name="Malmstrom R."/>
            <person name="Stieglmeier M."/>
            <person name="Klingl A."/>
            <person name="Woyke T."/>
            <person name="Ryan C.M."/>
            <person name="Banfield J.F."/>
        </authorList>
    </citation>
    <scope>NUCLEOTIDE SEQUENCE [LARGE SCALE GENOMIC DNA]</scope>
</reference>
<dbReference type="Proteomes" id="UP000230088">
    <property type="component" value="Unassembled WGS sequence"/>
</dbReference>
<name>A0A2H0YL43_9BACT</name>
<gene>
    <name evidence="1" type="ORF">COT33_03125</name>
</gene>
<sequence>MRRPKDIHNAVAVYYDGTGKFNPGHLENIPQGFVISRGGLEESLGEESKDYCGQELGITCSIAFGYHGFSKKFSEKEPFTIMVIGKNLQHLEVLKREAEEFLKDNPDFKAGKIKIDGFLAPEGL</sequence>
<dbReference type="AlphaFoldDB" id="A0A2H0YL43"/>
<dbReference type="EMBL" id="PEYD01000060">
    <property type="protein sequence ID" value="PIS39218.1"/>
    <property type="molecule type" value="Genomic_DNA"/>
</dbReference>